<evidence type="ECO:0000313" key="2">
    <source>
        <dbReference type="Proteomes" id="UP001145114"/>
    </source>
</evidence>
<name>A0ACC1HLI4_9FUNG</name>
<reference evidence="1" key="1">
    <citation type="submission" date="2022-06" db="EMBL/GenBank/DDBJ databases">
        <title>Phylogenomic reconstructions and comparative analyses of Kickxellomycotina fungi.</title>
        <authorList>
            <person name="Reynolds N.K."/>
            <person name="Stajich J.E."/>
            <person name="Barry K."/>
            <person name="Grigoriev I.V."/>
            <person name="Crous P."/>
            <person name="Smith M.E."/>
        </authorList>
    </citation>
    <scope>NUCLEOTIDE SEQUENCE</scope>
    <source>
        <strain evidence="1">RSA 2271</strain>
    </source>
</reference>
<dbReference type="Proteomes" id="UP001145114">
    <property type="component" value="Unassembled WGS sequence"/>
</dbReference>
<gene>
    <name evidence="1" type="ORF">EV182_008557</name>
</gene>
<keyword evidence="2" id="KW-1185">Reference proteome</keyword>
<accession>A0ACC1HLI4</accession>
<evidence type="ECO:0000313" key="1">
    <source>
        <dbReference type="EMBL" id="KAJ1676255.1"/>
    </source>
</evidence>
<feature type="non-terminal residue" evidence="1">
    <location>
        <position position="152"/>
    </location>
</feature>
<sequence length="152" mass="17076">YTAPPVSGHDVLGTSQGDRSAMWRFSYWAQFFNVDSSDVVRRMYISVFPKDNFLDALNVNPDLWGPFWIPTSVIFAMFFTSSLSQGISAVIAGVPRDYDFTMLSFATGAVYLYVIALSTFVFFATRYFGSQPGLLEVFGIYGYSMTIWIPVS</sequence>
<protein>
    <submittedName>
        <fullName evidence="1">Uncharacterized protein</fullName>
    </submittedName>
</protein>
<organism evidence="1 2">
    <name type="scientific">Spiromyces aspiralis</name>
    <dbReference type="NCBI Taxonomy" id="68401"/>
    <lineage>
        <taxon>Eukaryota</taxon>
        <taxon>Fungi</taxon>
        <taxon>Fungi incertae sedis</taxon>
        <taxon>Zoopagomycota</taxon>
        <taxon>Kickxellomycotina</taxon>
        <taxon>Kickxellomycetes</taxon>
        <taxon>Kickxellales</taxon>
        <taxon>Kickxellaceae</taxon>
        <taxon>Spiromyces</taxon>
    </lineage>
</organism>
<dbReference type="EMBL" id="JAMZIH010004481">
    <property type="protein sequence ID" value="KAJ1676255.1"/>
    <property type="molecule type" value="Genomic_DNA"/>
</dbReference>
<proteinExistence type="predicted"/>
<comment type="caution">
    <text evidence="1">The sequence shown here is derived from an EMBL/GenBank/DDBJ whole genome shotgun (WGS) entry which is preliminary data.</text>
</comment>
<feature type="non-terminal residue" evidence="1">
    <location>
        <position position="1"/>
    </location>
</feature>